<evidence type="ECO:0000256" key="2">
    <source>
        <dbReference type="ARBA" id="ARBA00022679"/>
    </source>
</evidence>
<evidence type="ECO:0000313" key="5">
    <source>
        <dbReference type="EMBL" id="EEQ30753.1"/>
    </source>
</evidence>
<name>C5FM31_ARTOC</name>
<keyword evidence="2" id="KW-0808">Transferase</keyword>
<keyword evidence="6" id="KW-1185">Reference proteome</keyword>
<dbReference type="SUPFAM" id="SSF110857">
    <property type="entry name" value="Gamma-glutamyl cyclotransferase-like"/>
    <property type="match status" value="1"/>
</dbReference>
<dbReference type="InterPro" id="IPR009288">
    <property type="entry name" value="AIG2-like_dom"/>
</dbReference>
<dbReference type="EMBL" id="DS995703">
    <property type="protein sequence ID" value="EEQ30753.1"/>
    <property type="molecule type" value="Genomic_DNA"/>
</dbReference>
<dbReference type="CDD" id="cd06661">
    <property type="entry name" value="GGCT_like"/>
    <property type="match status" value="1"/>
</dbReference>
<comment type="similarity">
    <text evidence="1">Belongs to the gamma-glutamylcyclotransferase family.</text>
</comment>
<evidence type="ECO:0000256" key="1">
    <source>
        <dbReference type="ARBA" id="ARBA00008861"/>
    </source>
</evidence>
<dbReference type="GO" id="GO:0016740">
    <property type="term" value="F:transferase activity"/>
    <property type="evidence" value="ECO:0007669"/>
    <property type="project" value="UniProtKB-KW"/>
</dbReference>
<protein>
    <recommendedName>
        <fullName evidence="3">Putative gamma-glutamylcyclotransferase</fullName>
    </recommendedName>
</protein>
<dbReference type="Proteomes" id="UP000002035">
    <property type="component" value="Unassembled WGS sequence"/>
</dbReference>
<dbReference type="OMA" id="FAMIPEG"/>
<dbReference type="PANTHER" id="PTHR31544">
    <property type="entry name" value="AIG2-LIKE PROTEIN D"/>
    <property type="match status" value="1"/>
</dbReference>
<dbReference type="HOGENOM" id="CLU_092543_2_1_1"/>
<accession>C5FM31</accession>
<dbReference type="PANTHER" id="PTHR31544:SF4">
    <property type="entry name" value="GAMMA-GLUTAMYLCYCLOTRANSFERASE-RELATED"/>
    <property type="match status" value="1"/>
</dbReference>
<evidence type="ECO:0000313" key="6">
    <source>
        <dbReference type="Proteomes" id="UP000002035"/>
    </source>
</evidence>
<dbReference type="Gene3D" id="3.10.490.10">
    <property type="entry name" value="Gamma-glutamyl cyclotransferase-like"/>
    <property type="match status" value="1"/>
</dbReference>
<dbReference type="OrthoDB" id="3262926at2759"/>
<feature type="domain" description="Gamma-glutamylcyclotransferase AIG2-like" evidence="4">
    <location>
        <begin position="56"/>
        <end position="167"/>
    </location>
</feature>
<dbReference type="Pfam" id="PF06094">
    <property type="entry name" value="GGACT"/>
    <property type="match status" value="1"/>
</dbReference>
<evidence type="ECO:0000259" key="4">
    <source>
        <dbReference type="Pfam" id="PF06094"/>
    </source>
</evidence>
<dbReference type="InterPro" id="IPR036568">
    <property type="entry name" value="GGCT-like_sf"/>
</dbReference>
<dbReference type="VEuPathDB" id="FungiDB:MCYG_03572"/>
<organism evidence="5 6">
    <name type="scientific">Arthroderma otae (strain ATCC MYA-4605 / CBS 113480)</name>
    <name type="common">Microsporum canis</name>
    <dbReference type="NCBI Taxonomy" id="554155"/>
    <lineage>
        <taxon>Eukaryota</taxon>
        <taxon>Fungi</taxon>
        <taxon>Dikarya</taxon>
        <taxon>Ascomycota</taxon>
        <taxon>Pezizomycotina</taxon>
        <taxon>Eurotiomycetes</taxon>
        <taxon>Eurotiomycetidae</taxon>
        <taxon>Onygenales</taxon>
        <taxon>Arthrodermataceae</taxon>
        <taxon>Microsporum</taxon>
    </lineage>
</organism>
<dbReference type="RefSeq" id="XP_002848066.1">
    <property type="nucleotide sequence ID" value="XM_002848020.1"/>
</dbReference>
<gene>
    <name evidence="5" type="ORF">MCYG_03572</name>
</gene>
<dbReference type="InterPro" id="IPR013024">
    <property type="entry name" value="GGCT-like"/>
</dbReference>
<evidence type="ECO:0000256" key="3">
    <source>
        <dbReference type="ARBA" id="ARBA00030602"/>
    </source>
</evidence>
<dbReference type="eggNOG" id="ENOG502S2U6">
    <property type="taxonomic scope" value="Eukaryota"/>
</dbReference>
<dbReference type="InterPro" id="IPR045038">
    <property type="entry name" value="AIG2-like"/>
</dbReference>
<proteinExistence type="inferred from homology"/>
<sequence>MENLPPEIIKKKLEKRSHMANFFAMIPEGWQPPPQRALSPGEENIGMPGYFRKHYIFFYGTLMNKDVLAKVLDLSPDDKKLKLRPAQIAGYHTRFWGSYPALLDGPQLDSHVDGMAYEALSQQEVDRLSAYETDRYILRNCMIKFLDIEDAENRMVIGETFLWNGSPQELTTQR</sequence>
<dbReference type="GeneID" id="9229388"/>
<dbReference type="AlphaFoldDB" id="C5FM31"/>
<reference evidence="6" key="1">
    <citation type="journal article" date="2012" name="MBio">
        <title>Comparative genome analysis of Trichophyton rubrum and related dermatophytes reveals candidate genes involved in infection.</title>
        <authorList>
            <person name="Martinez D.A."/>
            <person name="Oliver B.G."/>
            <person name="Graeser Y."/>
            <person name="Goldberg J.M."/>
            <person name="Li W."/>
            <person name="Martinez-Rossi N.M."/>
            <person name="Monod M."/>
            <person name="Shelest E."/>
            <person name="Barton R.C."/>
            <person name="Birch E."/>
            <person name="Brakhage A.A."/>
            <person name="Chen Z."/>
            <person name="Gurr S.J."/>
            <person name="Heiman D."/>
            <person name="Heitman J."/>
            <person name="Kosti I."/>
            <person name="Rossi A."/>
            <person name="Saif S."/>
            <person name="Samalova M."/>
            <person name="Saunders C.W."/>
            <person name="Shea T."/>
            <person name="Summerbell R.C."/>
            <person name="Xu J."/>
            <person name="Young S."/>
            <person name="Zeng Q."/>
            <person name="Birren B.W."/>
            <person name="Cuomo C.A."/>
            <person name="White T.C."/>
        </authorList>
    </citation>
    <scope>NUCLEOTIDE SEQUENCE [LARGE SCALE GENOMIC DNA]</scope>
    <source>
        <strain evidence="6">ATCC MYA-4605 / CBS 113480</strain>
    </source>
</reference>